<dbReference type="AlphaFoldDB" id="A0A7W6LF60"/>
<name>A0A7W6LF60_9HYPH</name>
<evidence type="ECO:0000256" key="2">
    <source>
        <dbReference type="ARBA" id="ARBA00022759"/>
    </source>
</evidence>
<evidence type="ECO:0000256" key="3">
    <source>
        <dbReference type="ARBA" id="ARBA00022763"/>
    </source>
</evidence>
<dbReference type="InterPro" id="IPR004603">
    <property type="entry name" value="DNA_mismatch_endonuc_vsr"/>
</dbReference>
<keyword evidence="5" id="KW-0234">DNA repair</keyword>
<keyword evidence="3" id="KW-0227">DNA damage</keyword>
<keyword evidence="4 7" id="KW-0378">Hydrolase</keyword>
<dbReference type="NCBIfam" id="TIGR00632">
    <property type="entry name" value="vsr"/>
    <property type="match status" value="1"/>
</dbReference>
<evidence type="ECO:0000256" key="4">
    <source>
        <dbReference type="ARBA" id="ARBA00022801"/>
    </source>
</evidence>
<evidence type="ECO:0000313" key="8">
    <source>
        <dbReference type="Proteomes" id="UP000519897"/>
    </source>
</evidence>
<evidence type="ECO:0000313" key="7">
    <source>
        <dbReference type="EMBL" id="MBB4143223.1"/>
    </source>
</evidence>
<proteinExistence type="inferred from homology"/>
<dbReference type="Pfam" id="PF03852">
    <property type="entry name" value="Vsr"/>
    <property type="match status" value="1"/>
</dbReference>
<dbReference type="GO" id="GO:0004519">
    <property type="term" value="F:endonuclease activity"/>
    <property type="evidence" value="ECO:0007669"/>
    <property type="project" value="UniProtKB-KW"/>
</dbReference>
<dbReference type="Gene3D" id="3.40.960.10">
    <property type="entry name" value="VSR Endonuclease"/>
    <property type="match status" value="1"/>
</dbReference>
<comment type="similarity">
    <text evidence="6">Belongs to the Vsr family.</text>
</comment>
<dbReference type="InterPro" id="IPR011335">
    <property type="entry name" value="Restrct_endonuc-II-like"/>
</dbReference>
<accession>A0A7W6LF60</accession>
<evidence type="ECO:0000256" key="5">
    <source>
        <dbReference type="ARBA" id="ARBA00023204"/>
    </source>
</evidence>
<evidence type="ECO:0000256" key="1">
    <source>
        <dbReference type="ARBA" id="ARBA00022722"/>
    </source>
</evidence>
<dbReference type="EMBL" id="JACIEC010000001">
    <property type="protein sequence ID" value="MBB4143223.1"/>
    <property type="molecule type" value="Genomic_DNA"/>
</dbReference>
<dbReference type="SUPFAM" id="SSF52980">
    <property type="entry name" value="Restriction endonuclease-like"/>
    <property type="match status" value="1"/>
</dbReference>
<dbReference type="Proteomes" id="UP000519897">
    <property type="component" value="Unassembled WGS sequence"/>
</dbReference>
<dbReference type="EC" id="3.1.-.-" evidence="7"/>
<evidence type="ECO:0000256" key="6">
    <source>
        <dbReference type="ARBA" id="ARBA00029466"/>
    </source>
</evidence>
<protein>
    <submittedName>
        <fullName evidence="7">DNA mismatch endonuclease (Patch repair protein)</fullName>
        <ecNumber evidence="7">3.1.-.-</ecNumber>
    </submittedName>
</protein>
<comment type="caution">
    <text evidence="7">The sequence shown here is derived from an EMBL/GenBank/DDBJ whole genome shotgun (WGS) entry which is preliminary data.</text>
</comment>
<dbReference type="GO" id="GO:0006298">
    <property type="term" value="P:mismatch repair"/>
    <property type="evidence" value="ECO:0007669"/>
    <property type="project" value="InterPro"/>
</dbReference>
<keyword evidence="8" id="KW-1185">Reference proteome</keyword>
<sequence>MADILSQQERSALMARIKGKDTKPEMLVRRGLFRKGYRFRLHRQVGLSRPDIVLGPRKVAIFIHGCFWHQHDRCRHYRLPKSNIEFWRGKLSKNSLRDRQNVEALHRAGWRVALIWECGARDPDLIEELSGWIDRTQSFFVASEAGGLRSVELIDNLELPPTEK</sequence>
<organism evidence="7 8">
    <name type="scientific">Rhizobium rhizoryzae</name>
    <dbReference type="NCBI Taxonomy" id="451876"/>
    <lineage>
        <taxon>Bacteria</taxon>
        <taxon>Pseudomonadati</taxon>
        <taxon>Pseudomonadota</taxon>
        <taxon>Alphaproteobacteria</taxon>
        <taxon>Hyphomicrobiales</taxon>
        <taxon>Rhizobiaceae</taxon>
        <taxon>Rhizobium/Agrobacterium group</taxon>
        <taxon>Rhizobium</taxon>
    </lineage>
</organism>
<dbReference type="CDD" id="cd00221">
    <property type="entry name" value="Vsr"/>
    <property type="match status" value="1"/>
</dbReference>
<keyword evidence="1" id="KW-0540">Nuclease</keyword>
<keyword evidence="2 7" id="KW-0255">Endonuclease</keyword>
<dbReference type="GO" id="GO:0016787">
    <property type="term" value="F:hydrolase activity"/>
    <property type="evidence" value="ECO:0007669"/>
    <property type="project" value="UniProtKB-KW"/>
</dbReference>
<gene>
    <name evidence="7" type="ORF">GGQ72_001722</name>
</gene>
<reference evidence="7 8" key="1">
    <citation type="submission" date="2020-08" db="EMBL/GenBank/DDBJ databases">
        <title>Genomic Encyclopedia of Type Strains, Phase IV (KMG-IV): sequencing the most valuable type-strain genomes for metagenomic binning, comparative biology and taxonomic classification.</title>
        <authorList>
            <person name="Goeker M."/>
        </authorList>
    </citation>
    <scope>NUCLEOTIDE SEQUENCE [LARGE SCALE GENOMIC DNA]</scope>
    <source>
        <strain evidence="7 8">DSM 29514</strain>
    </source>
</reference>